<feature type="compositionally biased region" description="Acidic residues" evidence="1">
    <location>
        <begin position="502"/>
        <end position="519"/>
    </location>
</feature>
<evidence type="ECO:0000256" key="1">
    <source>
        <dbReference type="SAM" id="MobiDB-lite"/>
    </source>
</evidence>
<dbReference type="PANTHER" id="PTHR13060">
    <property type="entry name" value="SGT1 PROTEIN HSGT1 SUPPRESSOR OF GCR2"/>
    <property type="match status" value="1"/>
</dbReference>
<feature type="region of interest" description="Disordered" evidence="1">
    <location>
        <begin position="647"/>
        <end position="761"/>
    </location>
</feature>
<dbReference type="OrthoDB" id="27237at2759"/>
<organism evidence="2 3">
    <name type="scientific">Pterulicium gracile</name>
    <dbReference type="NCBI Taxonomy" id="1884261"/>
    <lineage>
        <taxon>Eukaryota</taxon>
        <taxon>Fungi</taxon>
        <taxon>Dikarya</taxon>
        <taxon>Basidiomycota</taxon>
        <taxon>Agaricomycotina</taxon>
        <taxon>Agaricomycetes</taxon>
        <taxon>Agaricomycetidae</taxon>
        <taxon>Agaricales</taxon>
        <taxon>Pleurotineae</taxon>
        <taxon>Pterulaceae</taxon>
        <taxon>Pterulicium</taxon>
    </lineage>
</organism>
<gene>
    <name evidence="2" type="ORF">BDV98DRAFT_559662</name>
</gene>
<evidence type="ECO:0000313" key="2">
    <source>
        <dbReference type="EMBL" id="TFL06589.1"/>
    </source>
</evidence>
<reference evidence="2 3" key="1">
    <citation type="journal article" date="2019" name="Nat. Ecol. Evol.">
        <title>Megaphylogeny resolves global patterns of mushroom evolution.</title>
        <authorList>
            <person name="Varga T."/>
            <person name="Krizsan K."/>
            <person name="Foldi C."/>
            <person name="Dima B."/>
            <person name="Sanchez-Garcia M."/>
            <person name="Sanchez-Ramirez S."/>
            <person name="Szollosi G.J."/>
            <person name="Szarkandi J.G."/>
            <person name="Papp V."/>
            <person name="Albert L."/>
            <person name="Andreopoulos W."/>
            <person name="Angelini C."/>
            <person name="Antonin V."/>
            <person name="Barry K.W."/>
            <person name="Bougher N.L."/>
            <person name="Buchanan P."/>
            <person name="Buyck B."/>
            <person name="Bense V."/>
            <person name="Catcheside P."/>
            <person name="Chovatia M."/>
            <person name="Cooper J."/>
            <person name="Damon W."/>
            <person name="Desjardin D."/>
            <person name="Finy P."/>
            <person name="Geml J."/>
            <person name="Haridas S."/>
            <person name="Hughes K."/>
            <person name="Justo A."/>
            <person name="Karasinski D."/>
            <person name="Kautmanova I."/>
            <person name="Kiss B."/>
            <person name="Kocsube S."/>
            <person name="Kotiranta H."/>
            <person name="LaButti K.M."/>
            <person name="Lechner B.E."/>
            <person name="Liimatainen K."/>
            <person name="Lipzen A."/>
            <person name="Lukacs Z."/>
            <person name="Mihaltcheva S."/>
            <person name="Morgado L.N."/>
            <person name="Niskanen T."/>
            <person name="Noordeloos M.E."/>
            <person name="Ohm R.A."/>
            <person name="Ortiz-Santana B."/>
            <person name="Ovrebo C."/>
            <person name="Racz N."/>
            <person name="Riley R."/>
            <person name="Savchenko A."/>
            <person name="Shiryaev A."/>
            <person name="Soop K."/>
            <person name="Spirin V."/>
            <person name="Szebenyi C."/>
            <person name="Tomsovsky M."/>
            <person name="Tulloss R.E."/>
            <person name="Uehling J."/>
            <person name="Grigoriev I.V."/>
            <person name="Vagvolgyi C."/>
            <person name="Papp T."/>
            <person name="Martin F.M."/>
            <person name="Miettinen O."/>
            <person name="Hibbett D.S."/>
            <person name="Nagy L.G."/>
        </authorList>
    </citation>
    <scope>NUCLEOTIDE SEQUENCE [LARGE SCALE GENOMIC DNA]</scope>
    <source>
        <strain evidence="2 3">CBS 309.79</strain>
    </source>
</reference>
<protein>
    <submittedName>
        <fullName evidence="2">SGT1 protein-domain-containing protein</fullName>
    </submittedName>
</protein>
<dbReference type="Proteomes" id="UP000305067">
    <property type="component" value="Unassembled WGS sequence"/>
</dbReference>
<feature type="compositionally biased region" description="Pro residues" evidence="1">
    <location>
        <begin position="665"/>
        <end position="683"/>
    </location>
</feature>
<dbReference type="STRING" id="1884261.A0A5C3R1U3"/>
<feature type="region of interest" description="Disordered" evidence="1">
    <location>
        <begin position="486"/>
        <end position="629"/>
    </location>
</feature>
<evidence type="ECO:0000313" key="3">
    <source>
        <dbReference type="Proteomes" id="UP000305067"/>
    </source>
</evidence>
<keyword evidence="3" id="KW-1185">Reference proteome</keyword>
<feature type="compositionally biased region" description="Acidic residues" evidence="1">
    <location>
        <begin position="617"/>
        <end position="629"/>
    </location>
</feature>
<feature type="region of interest" description="Disordered" evidence="1">
    <location>
        <begin position="795"/>
        <end position="819"/>
    </location>
</feature>
<dbReference type="EMBL" id="ML178815">
    <property type="protein sequence ID" value="TFL06589.1"/>
    <property type="molecule type" value="Genomic_DNA"/>
</dbReference>
<proteinExistence type="predicted"/>
<dbReference type="Pfam" id="PF07093">
    <property type="entry name" value="SGT1"/>
    <property type="match status" value="1"/>
</dbReference>
<dbReference type="PANTHER" id="PTHR13060:SF0">
    <property type="entry name" value="PROTEIN ECDYSONELESS HOMOLOG"/>
    <property type="match status" value="1"/>
</dbReference>
<dbReference type="InterPro" id="IPR010770">
    <property type="entry name" value="Ecd"/>
</dbReference>
<accession>A0A5C3R1U3</accession>
<sequence length="819" mass="91672">MESAAIFKQVPSISEDAVLFTIYPSADLSGKAEVIALATCIQQYVEQLLPEFIWNRDPFRVDLVFDDHLGRHILEGRTRVGDSIDDEWCTVWLLRMISGKWDVAVSASDSDGDFLLIEAANELPSWVQPSNSENRVWIYKTSLHLIPLRHVSTRPEGYKSRNAMANSQALQDDDSTDFISVEAALKLVRDDSVDTRAPGKVEQLVWSRISGYPESSSLHMHRTKCWLPADISKALTANPQLIQRAVETFYTRDALQLRSANRMSRFPPHTSVLTTVAMTRTAYAQVVGQKFFPPKIFGKWTEAEGSATLRWKDVGMKLACGFEMLYQESKDNSGKPALGYDDANLAALKDSLQRDAEFQEYMKTIRQTTYFKGEVEGSQQWNALEEKAIRAYAQVRSDQDTQRTSFRTSFNMAVGLANKESNTEEEDSEDWLTIDAENFDEYLENVMGRNATSTKADMPDFDDEEERVANAQAARLQELASQVEEFVEGEGDLEGARFADDILSDDDNGDSDSDVEMDSPPDASERKIAMERLVAALPKEEYGKMPATYHRNSQRTKTESDPTEDEEMPPPEASKPQSIRPPIIPRDEYDGVIEDDSEDEDFDSEEEEDQPQVVGDVEIDMEEEEEEFLEFSRQALGISDAHWNDIIQDRKQRGAFLPDGAKPIKPQPPPARSEPKPAAPASPIPNTTGQPNPELDSFESVMKAMEDHLAQIRSSAGAAKPAAVSGKTPKEKDPKGKGQSKKAQKNEPEEEQDIEKAMDAELRGLMQEGDDDDEPMDSTMDYNLIKNFLESFKSQGGLAGPVSNLAGRLQPNSKLPRDT</sequence>
<name>A0A5C3R1U3_9AGAR</name>
<feature type="compositionally biased region" description="Acidic residues" evidence="1">
    <location>
        <begin position="590"/>
        <end position="610"/>
    </location>
</feature>
<dbReference type="AlphaFoldDB" id="A0A5C3R1U3"/>
<dbReference type="GO" id="GO:0005634">
    <property type="term" value="C:nucleus"/>
    <property type="evidence" value="ECO:0007669"/>
    <property type="project" value="TreeGrafter"/>
</dbReference>